<dbReference type="GeneID" id="73469289"/>
<feature type="compositionally biased region" description="Basic and acidic residues" evidence="1">
    <location>
        <begin position="587"/>
        <end position="602"/>
    </location>
</feature>
<dbReference type="EMBL" id="JAGSYN010000111">
    <property type="protein sequence ID" value="KAG7663987.1"/>
    <property type="molecule type" value="Genomic_DNA"/>
</dbReference>
<evidence type="ECO:0000259" key="2">
    <source>
        <dbReference type="PROSITE" id="PS50003"/>
    </source>
</evidence>
<feature type="region of interest" description="Disordered" evidence="1">
    <location>
        <begin position="561"/>
        <end position="628"/>
    </location>
</feature>
<feature type="compositionally biased region" description="Low complexity" evidence="1">
    <location>
        <begin position="875"/>
        <end position="898"/>
    </location>
</feature>
<dbReference type="SMART" id="SM00233">
    <property type="entry name" value="PH"/>
    <property type="match status" value="2"/>
</dbReference>
<feature type="compositionally biased region" description="Low complexity" evidence="1">
    <location>
        <begin position="907"/>
        <end position="925"/>
    </location>
</feature>
<feature type="compositionally biased region" description="Basic and acidic residues" evidence="1">
    <location>
        <begin position="671"/>
        <end position="684"/>
    </location>
</feature>
<feature type="compositionally biased region" description="Basic residues" evidence="1">
    <location>
        <begin position="861"/>
        <end position="870"/>
    </location>
</feature>
<feature type="compositionally biased region" description="Acidic residues" evidence="1">
    <location>
        <begin position="571"/>
        <end position="586"/>
    </location>
</feature>
<feature type="compositionally biased region" description="Low complexity" evidence="1">
    <location>
        <begin position="1038"/>
        <end position="1074"/>
    </location>
</feature>
<protein>
    <recommendedName>
        <fullName evidence="2">PH domain-containing protein</fullName>
    </recommendedName>
</protein>
<dbReference type="InterPro" id="IPR001849">
    <property type="entry name" value="PH_domain"/>
</dbReference>
<sequence>MNSVRKRFSSNSASSKLQPVSSPRIPSGAGDVNDLEGVSPELVPIVTLLSSQSHRRYHEGIFMLYYDLNGDGKPADREWNEVYGILTGNQLAYWGAANLAQFKENPDALLQTSAKPNYINFTDAVYNAMKSLPAAKQTLDNVIIVSTTLKNRYILQFKSHSDLTVWYAALRLSNFEYSSLQEAYTGALLSARGSRLSDIKTILAEKRFDHEDWVSIRYGSGMAWKRCYAVVEPSISKKKTFTAGRILLYENEQKKKKQLMAVIINCTSATAIYPSSHLLIDHSTMLKLDGYINFSTPSLSTKVSKSHLGDFKRTSIFLMPEQHSAVPGFDTLIRFLVPLFDSFGLYGRPKRLKANRTDMESLLFGLPTLPRVHYLELEDIKQMTNSKESLNWDLNEWTKNIRLLLKSKLDRGYEGCGSKRGNAAALGALNSPLSSPQIMSSPKFSRSGSLVEQRPQPNSSTSNLAKPPMSAAPRQANRGFDRNVNDLSIGIGNRSEPNIPIVVTSAGNNSGGGVYPSTPPANWSPASNLDEIYQNYSDIHTPDREALERLENEMSGLDVNKNIYPKNDNDLFSDDDDEDEVDDGEEKIDIRRMGTRIRERSETASPALRNGLTVPPHYDDRSGSYSSVISPSAQFSELQKAYAKVDRPPYELLSSDEDLNNSPPPPAPPAHDPKLLNVMKEKINDVPQGTMQPGSTTHNSIHSESGRVSEVSDSDNSFEKGEESLDVPSLPPPQNKPRFIASPNATQNRQFSPEPQQPGYPVSPLVKPLGENAKPNLPYPAGNPKIKSRDNIDTGEIATEIRGGQGYPPQQQQRAMDRQGSPAMQPRQVNPNVYPGNQPPPPSQGKQQGSGPGYGQVPQAHPHHSPHKRPPPPSQQQQYPPQQHQRPPQGQQQQQRPPQGMPPPQQQRPSQGIPPQQQQQFRGMPQYPPPQQQQYNRSQPPPQQRQQPPPQQRQQPPPQQRQQPSPQQRQQPPQQQQYGRPPPQQHPGSGYQQQQQPPQQHRPPPQQYPSQGSGVPRGMVPKSAAQTSIRVNPSDLRGQGSQQYQYYPQSQQQQQQQSKGPSPPAQQQQQQQQGSLANPYGQYNDGGAVRRY</sequence>
<feature type="compositionally biased region" description="Polar residues" evidence="1">
    <location>
        <begin position="9"/>
        <end position="21"/>
    </location>
</feature>
<feature type="region of interest" description="Disordered" evidence="1">
    <location>
        <begin position="434"/>
        <end position="476"/>
    </location>
</feature>
<evidence type="ECO:0000313" key="4">
    <source>
        <dbReference type="Proteomes" id="UP000694255"/>
    </source>
</evidence>
<dbReference type="Pfam" id="PF25381">
    <property type="entry name" value="PH_26"/>
    <property type="match status" value="1"/>
</dbReference>
<feature type="compositionally biased region" description="Low complexity" evidence="1">
    <location>
        <begin position="960"/>
        <end position="979"/>
    </location>
</feature>
<feature type="region of interest" description="Disordered" evidence="1">
    <location>
        <begin position="647"/>
        <end position="1092"/>
    </location>
</feature>
<gene>
    <name evidence="3" type="ORF">J8A68_002488</name>
</gene>
<feature type="compositionally biased region" description="Low complexity" evidence="1">
    <location>
        <begin position="986"/>
        <end position="999"/>
    </location>
</feature>
<feature type="compositionally biased region" description="Polar residues" evidence="1">
    <location>
        <begin position="687"/>
        <end position="703"/>
    </location>
</feature>
<feature type="compositionally biased region" description="Pro residues" evidence="1">
    <location>
        <begin position="939"/>
        <end position="959"/>
    </location>
</feature>
<dbReference type="PROSITE" id="PS50003">
    <property type="entry name" value="PH_DOMAIN"/>
    <property type="match status" value="1"/>
</dbReference>
<evidence type="ECO:0000256" key="1">
    <source>
        <dbReference type="SAM" id="MobiDB-lite"/>
    </source>
</evidence>
<feature type="region of interest" description="Disordered" evidence="1">
    <location>
        <begin position="1"/>
        <end position="33"/>
    </location>
</feature>
<feature type="compositionally biased region" description="Polar residues" evidence="1">
    <location>
        <begin position="743"/>
        <end position="754"/>
    </location>
</feature>
<accession>A0A8J5QJ34</accession>
<name>A0A8J5QJ34_9ASCO</name>
<dbReference type="OrthoDB" id="5563754at2759"/>
<organism evidence="3 4">
    <name type="scientific">[Candida] subhashii</name>
    <dbReference type="NCBI Taxonomy" id="561895"/>
    <lineage>
        <taxon>Eukaryota</taxon>
        <taxon>Fungi</taxon>
        <taxon>Dikarya</taxon>
        <taxon>Ascomycota</taxon>
        <taxon>Saccharomycotina</taxon>
        <taxon>Pichiomycetes</taxon>
        <taxon>Debaryomycetaceae</taxon>
        <taxon>Spathaspora</taxon>
    </lineage>
</organism>
<comment type="caution">
    <text evidence="3">The sequence shown here is derived from an EMBL/GenBank/DDBJ whole genome shotgun (WGS) entry which is preliminary data.</text>
</comment>
<proteinExistence type="predicted"/>
<feature type="domain" description="PH" evidence="2">
    <location>
        <begin position="55"/>
        <end position="175"/>
    </location>
</feature>
<dbReference type="AlphaFoldDB" id="A0A8J5QJ34"/>
<keyword evidence="4" id="KW-1185">Reference proteome</keyword>
<feature type="compositionally biased region" description="Polar residues" evidence="1">
    <location>
        <begin position="434"/>
        <end position="464"/>
    </location>
</feature>
<dbReference type="RefSeq" id="XP_049264219.1">
    <property type="nucleotide sequence ID" value="XM_049406244.1"/>
</dbReference>
<reference evidence="3 4" key="1">
    <citation type="journal article" date="2021" name="DNA Res.">
        <title>Genome analysis of Candida subhashii reveals its hybrid nature and dual mitochondrial genome conformations.</title>
        <authorList>
            <person name="Mixao V."/>
            <person name="Hegedusova E."/>
            <person name="Saus E."/>
            <person name="Pryszcz L.P."/>
            <person name="Cillingova A."/>
            <person name="Nosek J."/>
            <person name="Gabaldon T."/>
        </authorList>
    </citation>
    <scope>NUCLEOTIDE SEQUENCE [LARGE SCALE GENOMIC DNA]</scope>
    <source>
        <strain evidence="3 4">CBS 10753</strain>
    </source>
</reference>
<evidence type="ECO:0000313" key="3">
    <source>
        <dbReference type="EMBL" id="KAG7663987.1"/>
    </source>
</evidence>
<dbReference type="Proteomes" id="UP000694255">
    <property type="component" value="Unassembled WGS sequence"/>
</dbReference>
<dbReference type="InterPro" id="IPR058155">
    <property type="entry name" value="Skg3/CAF120-like_PH"/>
</dbReference>